<comment type="subunit">
    <text evidence="5">Component of the THO subcomplex, which is composed of THOC1, THOC2, THOC3, THOC5, THOC6 and THOC7. The THO subcomplex interacts with DDX39B to form the THO-DDX39B complex which multimerizes into a 28-subunit tetrameric assembly. Component of the transcription/export (TREX) complex at least composed of ALYREF/THOC4, DDX39B, SARNP/CIP29, CHTOP and the THO subcomplex; in the complex interacts with THOC1, THOC3, THOC5, THOC7 and DDX39B. TREX seems to have a dynamic structure involving ATP-dependent remodeling. Interacts with POLDIP3 and ZC3H11A.</text>
</comment>
<dbReference type="Proteomes" id="UP000887575">
    <property type="component" value="Unassembled WGS sequence"/>
</dbReference>
<evidence type="ECO:0000259" key="10">
    <source>
        <dbReference type="Pfam" id="PF16134"/>
    </source>
</evidence>
<dbReference type="PANTHER" id="PTHR21597:SF0">
    <property type="entry name" value="THO COMPLEX SUBUNIT 2"/>
    <property type="match status" value="1"/>
</dbReference>
<feature type="domain" description="THO complex subunit 2 N-terminal" evidence="10">
    <location>
        <begin position="409"/>
        <end position="551"/>
    </location>
</feature>
<reference evidence="12" key="1">
    <citation type="submission" date="2024-02" db="UniProtKB">
        <authorList>
            <consortium name="WormBaseParasite"/>
        </authorList>
    </citation>
    <scope>IDENTIFICATION</scope>
</reference>
<dbReference type="InterPro" id="IPR021726">
    <property type="entry name" value="THO_THOC2_N"/>
</dbReference>
<feature type="domain" description="THO complex subunitTHOC2 C-terminal" evidence="8">
    <location>
        <begin position="892"/>
        <end position="1185"/>
    </location>
</feature>
<keyword evidence="11" id="KW-1185">Reference proteome</keyword>
<dbReference type="InterPro" id="IPR040007">
    <property type="entry name" value="Tho2"/>
</dbReference>
<evidence type="ECO:0000256" key="6">
    <source>
        <dbReference type="SAM" id="Coils"/>
    </source>
</evidence>
<evidence type="ECO:0000259" key="8">
    <source>
        <dbReference type="Pfam" id="PF11262"/>
    </source>
</evidence>
<evidence type="ECO:0000313" key="12">
    <source>
        <dbReference type="WBParaSite" id="MBELARI_LOCUS15960"/>
    </source>
</evidence>
<dbReference type="GO" id="GO:0006406">
    <property type="term" value="P:mRNA export from nucleus"/>
    <property type="evidence" value="ECO:0007669"/>
    <property type="project" value="InterPro"/>
</dbReference>
<accession>A0AAF3J4N6</accession>
<dbReference type="InterPro" id="IPR032302">
    <property type="entry name" value="THOC2_N"/>
</dbReference>
<feature type="compositionally biased region" description="Basic and acidic residues" evidence="7">
    <location>
        <begin position="1279"/>
        <end position="1292"/>
    </location>
</feature>
<dbReference type="GO" id="GO:0006397">
    <property type="term" value="P:mRNA processing"/>
    <property type="evidence" value="ECO:0007669"/>
    <property type="project" value="InterPro"/>
</dbReference>
<protein>
    <recommendedName>
        <fullName evidence="3">THO complex subunit 2</fullName>
    </recommendedName>
</protein>
<feature type="domain" description="THO complex subunitTHOC2 N-terminal" evidence="9">
    <location>
        <begin position="553"/>
        <end position="628"/>
    </location>
</feature>
<proteinExistence type="inferred from homology"/>
<dbReference type="InterPro" id="IPR021418">
    <property type="entry name" value="THO_THOC2_C"/>
</dbReference>
<evidence type="ECO:0000256" key="3">
    <source>
        <dbReference type="ARBA" id="ARBA00019596"/>
    </source>
</evidence>
<evidence type="ECO:0000313" key="11">
    <source>
        <dbReference type="Proteomes" id="UP000887575"/>
    </source>
</evidence>
<organism evidence="11 12">
    <name type="scientific">Mesorhabditis belari</name>
    <dbReference type="NCBI Taxonomy" id="2138241"/>
    <lineage>
        <taxon>Eukaryota</taxon>
        <taxon>Metazoa</taxon>
        <taxon>Ecdysozoa</taxon>
        <taxon>Nematoda</taxon>
        <taxon>Chromadorea</taxon>
        <taxon>Rhabditida</taxon>
        <taxon>Rhabditina</taxon>
        <taxon>Rhabditomorpha</taxon>
        <taxon>Rhabditoidea</taxon>
        <taxon>Rhabditidae</taxon>
        <taxon>Mesorhabditinae</taxon>
        <taxon>Mesorhabditis</taxon>
    </lineage>
</organism>
<dbReference type="WBParaSite" id="MBELARI_LOCUS15960">
    <property type="protein sequence ID" value="MBELARI_LOCUS15960"/>
    <property type="gene ID" value="MBELARI_LOCUS15960"/>
</dbReference>
<dbReference type="Pfam" id="PF11262">
    <property type="entry name" value="Tho2"/>
    <property type="match status" value="1"/>
</dbReference>
<feature type="coiled-coil region" evidence="6">
    <location>
        <begin position="913"/>
        <end position="959"/>
    </location>
</feature>
<dbReference type="GO" id="GO:0003729">
    <property type="term" value="F:mRNA binding"/>
    <property type="evidence" value="ECO:0007669"/>
    <property type="project" value="TreeGrafter"/>
</dbReference>
<evidence type="ECO:0000256" key="1">
    <source>
        <dbReference type="ARBA" id="ARBA00004123"/>
    </source>
</evidence>
<feature type="region of interest" description="Disordered" evidence="7">
    <location>
        <begin position="828"/>
        <end position="852"/>
    </location>
</feature>
<feature type="domain" description="THO complex subunit 2 N-terminal" evidence="10">
    <location>
        <begin position="80"/>
        <end position="395"/>
    </location>
</feature>
<feature type="compositionally biased region" description="Polar residues" evidence="7">
    <location>
        <begin position="1241"/>
        <end position="1252"/>
    </location>
</feature>
<evidence type="ECO:0000256" key="4">
    <source>
        <dbReference type="ARBA" id="ARBA00023242"/>
    </source>
</evidence>
<evidence type="ECO:0000259" key="9">
    <source>
        <dbReference type="Pfam" id="PF11732"/>
    </source>
</evidence>
<dbReference type="PANTHER" id="PTHR21597">
    <property type="entry name" value="THO2 PROTEIN"/>
    <property type="match status" value="1"/>
</dbReference>
<evidence type="ECO:0000256" key="2">
    <source>
        <dbReference type="ARBA" id="ARBA00007857"/>
    </source>
</evidence>
<sequence length="1325" mass="150859">MDVPKDAQNGETTTDLTIDELFEFCHSITEKKIGLDVAVDKLKTFSNETLCKLLDTISIFDQGIPATSKEDPKDANPIKEFYRILEDVYIPEDVLALEINAGKQDPSLTQASIRCRTKLYYKQVKFNMLREESEGFSKLVTELVDNDADLSANEICNRIFSLIGQFNLDPNRVCDVILECFEASLDQSGEFIDILHELHVNREYITTLLGFKFTFYHDQSAPTPYSIYLVAAHLIANKFVELSDICPYMFPSSDKIKELRQEQIANATKRAKHAEVIHTANIFVEAKAQPLLDSGEATGVQGIPFATVVAQQEAEDLKISENFEENRVLETNQKVGLICALCEIGAWESAKELLDCMPDGFAVSGVPRISRAIATMIEAALDEFYHQKCDSSLRRKSVKRNYSLKLQPSIPKVSDWTDLCELSKTIGYLGPRIGYRPSCYAKLLRLIHVFIIDNKIYAGQKNEDYPEITQMLDSVIIPGMTLLDGNCGIAEEVWTLLQMYPYQERFHFYGRWKSSHTTRYPELLIQKGKLLGRTKYLLKRLSKESSRQMGRQLSKLCFVYPFAVFDYLLSQVQTFDNFIEPIVESIRYLSNLSFDILIYSIIGQLASSHKQQLNESDGSLSAWLQSLASLTGNVFKRYSAELLGMLHYIINQLRVEKSFDLLILREIVHMMGGIEAYSGLTQEHLEALSGGMTLRQEGASFAGAKNKHACTRLRETLLQGDLAISLYILMAQHHQCLVYKASLNYPLKLTGELVDQCRDTLLQYSEFVVTNLKNSDYCNLVPPIDELLGKYKLSVDMAMSLYRPVFMTEVYKIFHASMEALKMTEKLEEEVETEAEPGEVKEKGDKGKAKNGSSKLNAALEQSFFKAALEQALDRVVNRIGSYFDSFTYAKQLNVRTFCMFWLLSRYDLEVPTNAYEREIEKIRRQRNDLGNNYEARARRKEEERLKSVESKLNEELKSQKEHVERMHMALVAMKDDIFVATTLRSGQASSFLQTCLLTRAVISQADALYAAAFFKKLHIIRAANNVTVLVVDKLFSDVLPLLLGLTENEAASLGQFLQSMMELLLYWRNESVYEKECYNCPGFEKKGAKANEGMILIDVKGFQRLCFKYQFQMGRTFANLLQRKDEDYIVVRNSLLFLTKLLPVFPVVKFIADDLWTIAERLRDQEKGKRDDLSLKTASYMSHLKKRKVKVFESLEFASTLPKPVQSTLLPKPEPDNKVVKKRKLTKTSKSIESDDGSTAKVSRLTTTENGNDPVDPKPSETSNGSEVKKEKERKKEKKETKEKTSSKESQRNGSTKMLDDGEIPPSPMPLKERVSRKVDPKRD</sequence>
<keyword evidence="6" id="KW-0175">Coiled coil</keyword>
<dbReference type="Pfam" id="PF16134">
    <property type="entry name" value="THOC2_N"/>
    <property type="match status" value="2"/>
</dbReference>
<name>A0AAF3J4N6_9BILA</name>
<feature type="region of interest" description="Disordered" evidence="7">
    <location>
        <begin position="1206"/>
        <end position="1325"/>
    </location>
</feature>
<feature type="compositionally biased region" description="Basic and acidic residues" evidence="7">
    <location>
        <begin position="1312"/>
        <end position="1325"/>
    </location>
</feature>
<dbReference type="Pfam" id="PF11732">
    <property type="entry name" value="Thoc2"/>
    <property type="match status" value="1"/>
</dbReference>
<evidence type="ECO:0000256" key="5">
    <source>
        <dbReference type="ARBA" id="ARBA00047033"/>
    </source>
</evidence>
<comment type="subcellular location">
    <subcellularLocation>
        <location evidence="1">Nucleus</location>
    </subcellularLocation>
</comment>
<feature type="compositionally biased region" description="Acidic residues" evidence="7">
    <location>
        <begin position="828"/>
        <end position="837"/>
    </location>
</feature>
<evidence type="ECO:0000256" key="7">
    <source>
        <dbReference type="SAM" id="MobiDB-lite"/>
    </source>
</evidence>
<comment type="similarity">
    <text evidence="2">Belongs to the THOC2 family.</text>
</comment>
<feature type="compositionally biased region" description="Basic and acidic residues" evidence="7">
    <location>
        <begin position="838"/>
        <end position="848"/>
    </location>
</feature>
<keyword evidence="4" id="KW-0539">Nucleus</keyword>
<dbReference type="GO" id="GO:0000445">
    <property type="term" value="C:THO complex part of transcription export complex"/>
    <property type="evidence" value="ECO:0007669"/>
    <property type="project" value="TreeGrafter"/>
</dbReference>